<evidence type="ECO:0000259" key="5">
    <source>
        <dbReference type="Pfam" id="PF00171"/>
    </source>
</evidence>
<sequence>MIPSELRQFLDSTRPLLIGGEPVDSGSDGIIDVLDPATEDVVGRTAAAGADDIDAAVSAAQTALHSDAWSGLSPDERGRILWRVAEGLEAHAESLAWLNTLENGKPLSASRAGDVPAAARTFRHYAGMCTKIAGRSPQLVSSARDFHAYTRPEPVGVVGQIVPWNGPIVAASWKLAPALAAGCTSVFKPAEETPLTALYIGRILEEAGLPPGVVNIVPGFGAVAGAAICAHDGIRKVAFTGSTEVGREIVRAAAGNLKKVSLELGGKSPVIICADADLDKAIPAAANAIFFNAGQVCIAGSRLYVEEPVFDRVIDGIARIAADMRVGPGIEDGSQMGPLISRKQLDRVLGLVQSGRDEGARVVTGGERLGDTGCFMQPTVLADTDAGMTVVREEIFGPVLCAMKFTDLDSVIAAANDTEYGLAASIWTRDLQRAHQIAARVEAGLVWINCHAVADPAIAFGGYKQSGWGRENGWEGMEQYLESKSIVANVS</sequence>
<dbReference type="AlphaFoldDB" id="A0AAW9REK8"/>
<dbReference type="InterPro" id="IPR016161">
    <property type="entry name" value="Ald_DH/histidinol_DH"/>
</dbReference>
<accession>A0AAW9REK8</accession>
<dbReference type="EMBL" id="JAZHOG010000001">
    <property type="protein sequence ID" value="MEJ8566226.1"/>
    <property type="molecule type" value="Genomic_DNA"/>
</dbReference>
<dbReference type="RefSeq" id="WP_354693549.1">
    <property type="nucleotide sequence ID" value="NZ_JAZHOG010000001.1"/>
</dbReference>
<comment type="similarity">
    <text evidence="1 4">Belongs to the aldehyde dehydrogenase family.</text>
</comment>
<evidence type="ECO:0000313" key="6">
    <source>
        <dbReference type="EMBL" id="MEJ8566226.1"/>
    </source>
</evidence>
<keyword evidence="7" id="KW-1185">Reference proteome</keyword>
<evidence type="ECO:0000256" key="1">
    <source>
        <dbReference type="ARBA" id="ARBA00009986"/>
    </source>
</evidence>
<evidence type="ECO:0000256" key="3">
    <source>
        <dbReference type="PROSITE-ProRule" id="PRU10007"/>
    </source>
</evidence>
<protein>
    <submittedName>
        <fullName evidence="6">Aldehyde dehydrogenase family protein</fullName>
    </submittedName>
</protein>
<proteinExistence type="inferred from homology"/>
<dbReference type="InterPro" id="IPR016163">
    <property type="entry name" value="Ald_DH_C"/>
</dbReference>
<gene>
    <name evidence="6" type="ORF">V3330_01205</name>
</gene>
<dbReference type="SUPFAM" id="SSF53720">
    <property type="entry name" value="ALDH-like"/>
    <property type="match status" value="1"/>
</dbReference>
<dbReference type="Pfam" id="PF00171">
    <property type="entry name" value="Aldedh"/>
    <property type="match status" value="1"/>
</dbReference>
<dbReference type="Gene3D" id="3.40.605.10">
    <property type="entry name" value="Aldehyde Dehydrogenase, Chain A, domain 1"/>
    <property type="match status" value="1"/>
</dbReference>
<evidence type="ECO:0000256" key="4">
    <source>
        <dbReference type="RuleBase" id="RU003345"/>
    </source>
</evidence>
<dbReference type="Proteomes" id="UP001359886">
    <property type="component" value="Unassembled WGS sequence"/>
</dbReference>
<evidence type="ECO:0000313" key="7">
    <source>
        <dbReference type="Proteomes" id="UP001359886"/>
    </source>
</evidence>
<dbReference type="FunFam" id="3.40.605.10:FF:000007">
    <property type="entry name" value="NAD/NADP-dependent betaine aldehyde dehydrogenase"/>
    <property type="match status" value="1"/>
</dbReference>
<keyword evidence="2 4" id="KW-0560">Oxidoreductase</keyword>
<dbReference type="PROSITE" id="PS00687">
    <property type="entry name" value="ALDEHYDE_DEHYDR_GLU"/>
    <property type="match status" value="1"/>
</dbReference>
<feature type="domain" description="Aldehyde dehydrogenase" evidence="5">
    <location>
        <begin position="27"/>
        <end position="486"/>
    </location>
</feature>
<dbReference type="PROSITE" id="PS00070">
    <property type="entry name" value="ALDEHYDE_DEHYDR_CYS"/>
    <property type="match status" value="1"/>
</dbReference>
<organism evidence="6 7">
    <name type="scientific">Elongatibacter sediminis</name>
    <dbReference type="NCBI Taxonomy" id="3119006"/>
    <lineage>
        <taxon>Bacteria</taxon>
        <taxon>Pseudomonadati</taxon>
        <taxon>Pseudomonadota</taxon>
        <taxon>Gammaproteobacteria</taxon>
        <taxon>Chromatiales</taxon>
        <taxon>Wenzhouxiangellaceae</taxon>
        <taxon>Elongatibacter</taxon>
    </lineage>
</organism>
<evidence type="ECO:0000256" key="2">
    <source>
        <dbReference type="ARBA" id="ARBA00023002"/>
    </source>
</evidence>
<dbReference type="InterPro" id="IPR015590">
    <property type="entry name" value="Aldehyde_DH_dom"/>
</dbReference>
<dbReference type="GO" id="GO:0016620">
    <property type="term" value="F:oxidoreductase activity, acting on the aldehyde or oxo group of donors, NAD or NADP as acceptor"/>
    <property type="evidence" value="ECO:0007669"/>
    <property type="project" value="InterPro"/>
</dbReference>
<name>A0AAW9REK8_9GAMM</name>
<dbReference type="PANTHER" id="PTHR11699">
    <property type="entry name" value="ALDEHYDE DEHYDROGENASE-RELATED"/>
    <property type="match status" value="1"/>
</dbReference>
<comment type="caution">
    <text evidence="6">The sequence shown here is derived from an EMBL/GenBank/DDBJ whole genome shotgun (WGS) entry which is preliminary data.</text>
</comment>
<dbReference type="Gene3D" id="3.40.309.10">
    <property type="entry name" value="Aldehyde Dehydrogenase, Chain A, domain 2"/>
    <property type="match status" value="1"/>
</dbReference>
<dbReference type="FunFam" id="3.40.309.10:FF:000012">
    <property type="entry name" value="Betaine aldehyde dehydrogenase"/>
    <property type="match status" value="1"/>
</dbReference>
<dbReference type="InterPro" id="IPR029510">
    <property type="entry name" value="Ald_DH_CS_GLU"/>
</dbReference>
<feature type="active site" evidence="3">
    <location>
        <position position="263"/>
    </location>
</feature>
<dbReference type="InterPro" id="IPR016160">
    <property type="entry name" value="Ald_DH_CS_CYS"/>
</dbReference>
<dbReference type="InterPro" id="IPR016162">
    <property type="entry name" value="Ald_DH_N"/>
</dbReference>
<reference evidence="6 7" key="1">
    <citation type="submission" date="2024-02" db="EMBL/GenBank/DDBJ databases">
        <title>A novel Wenzhouxiangellaceae bacterium, isolated from coastal sediments.</title>
        <authorList>
            <person name="Du Z.-J."/>
            <person name="Ye Y.-Q."/>
            <person name="Zhang X.-Y."/>
        </authorList>
    </citation>
    <scope>NUCLEOTIDE SEQUENCE [LARGE SCALE GENOMIC DNA]</scope>
    <source>
        <strain evidence="6 7">CH-27</strain>
    </source>
</reference>